<dbReference type="GO" id="GO:0009535">
    <property type="term" value="C:chloroplast thylakoid membrane"/>
    <property type="evidence" value="ECO:0007669"/>
    <property type="project" value="UniProtKB-SubCell"/>
</dbReference>
<dbReference type="Pfam" id="PF05757">
    <property type="entry name" value="PsbQ"/>
    <property type="match status" value="1"/>
</dbReference>
<dbReference type="Proteomes" id="UP000324705">
    <property type="component" value="Chromosome 6A"/>
</dbReference>
<evidence type="ECO:0000256" key="7">
    <source>
        <dbReference type="ARBA" id="ARBA00035649"/>
    </source>
</evidence>
<name>A0A9R0Y199_TRITD</name>
<dbReference type="GO" id="GO:0005509">
    <property type="term" value="F:calcium ion binding"/>
    <property type="evidence" value="ECO:0007669"/>
    <property type="project" value="InterPro"/>
</dbReference>
<evidence type="ECO:0000256" key="1">
    <source>
        <dbReference type="ARBA" id="ARBA00004334"/>
    </source>
</evidence>
<keyword evidence="2" id="KW-0150">Chloroplast</keyword>
<evidence type="ECO:0000256" key="4">
    <source>
        <dbReference type="ARBA" id="ARBA00022946"/>
    </source>
</evidence>
<gene>
    <name evidence="8" type="ORF">TRITD_6Av1G140430</name>
</gene>
<dbReference type="SUPFAM" id="SSF101112">
    <property type="entry name" value="Oxygen-evolving enhancer protein 3"/>
    <property type="match status" value="1"/>
</dbReference>
<dbReference type="Gramene" id="TRITD6Av1G140430.1">
    <property type="protein sequence ID" value="TRITD6Av1G140430.1"/>
    <property type="gene ID" value="TRITD6Av1G140430"/>
</dbReference>
<evidence type="ECO:0000313" key="8">
    <source>
        <dbReference type="EMBL" id="VAI46937.1"/>
    </source>
</evidence>
<reference evidence="8 9" key="1">
    <citation type="submission" date="2017-09" db="EMBL/GenBank/DDBJ databases">
        <authorList>
            <consortium name="International Durum Wheat Genome Sequencing Consortium (IDWGSC)"/>
            <person name="Milanesi L."/>
        </authorList>
    </citation>
    <scope>NUCLEOTIDE SEQUENCE [LARGE SCALE GENOMIC DNA]</scope>
    <source>
        <strain evidence="9">cv. Svevo</strain>
    </source>
</reference>
<dbReference type="PANTHER" id="PTHR33399:SF9">
    <property type="entry name" value="OS02G0631100 PROTEIN"/>
    <property type="match status" value="1"/>
</dbReference>
<dbReference type="EMBL" id="LT934121">
    <property type="protein sequence ID" value="VAI46937.1"/>
    <property type="molecule type" value="Genomic_DNA"/>
</dbReference>
<proteinExistence type="inferred from homology"/>
<keyword evidence="3" id="KW-0934">Plastid</keyword>
<dbReference type="GO" id="GO:0009767">
    <property type="term" value="P:photosynthetic electron transport chain"/>
    <property type="evidence" value="ECO:0007669"/>
    <property type="project" value="TreeGrafter"/>
</dbReference>
<comment type="subcellular location">
    <subcellularLocation>
        <location evidence="1">Plastid</location>
        <location evidence="1">Chloroplast thylakoid membrane</location>
    </subcellularLocation>
</comment>
<comment type="similarity">
    <text evidence="7">Belongs to the PsbQ family.</text>
</comment>
<keyword evidence="6" id="KW-0472">Membrane</keyword>
<keyword evidence="9" id="KW-1185">Reference proteome</keyword>
<dbReference type="OMA" id="RIKNCAG"/>
<dbReference type="GO" id="GO:0019898">
    <property type="term" value="C:extrinsic component of membrane"/>
    <property type="evidence" value="ECO:0007669"/>
    <property type="project" value="InterPro"/>
</dbReference>
<dbReference type="InterPro" id="IPR054099">
    <property type="entry name" value="PSII_PsbQ_pln"/>
</dbReference>
<dbReference type="PANTHER" id="PTHR33399">
    <property type="entry name" value="OXYGEN-EVOLVING ENHANCER PROTEIN 3-1, CHLOROPLASTIC"/>
    <property type="match status" value="1"/>
</dbReference>
<dbReference type="InterPro" id="IPR008797">
    <property type="entry name" value="PSII_PsbQ"/>
</dbReference>
<dbReference type="FunFam" id="1.20.120.290:FF:000005">
    <property type="entry name" value="ECA1 (ER-TYPE CA2+-ATPASE 1)"/>
    <property type="match status" value="1"/>
</dbReference>
<evidence type="ECO:0000313" key="9">
    <source>
        <dbReference type="Proteomes" id="UP000324705"/>
    </source>
</evidence>
<keyword evidence="4" id="KW-0809">Transit peptide</keyword>
<sequence length="166" mass="18832">MHMLTSVASRHAPRISFFLPFHEYIHIIASDILSYASRGKGNYTEAAMDEGMELKGCVCRIKSCAGQLLSMEEDLVTDLDDDSWDLVWRDLRLKATFLYIDLSRVISRSENDERRKALTLLANKFFYCTDELCDAVTSRSVPVVKMCYNDTAQALRELLAALAPPQ</sequence>
<dbReference type="InterPro" id="IPR023222">
    <property type="entry name" value="PsbQ-like_dom_sf"/>
</dbReference>
<evidence type="ECO:0000256" key="6">
    <source>
        <dbReference type="ARBA" id="ARBA00023136"/>
    </source>
</evidence>
<organism evidence="8 9">
    <name type="scientific">Triticum turgidum subsp. durum</name>
    <name type="common">Durum wheat</name>
    <name type="synonym">Triticum durum</name>
    <dbReference type="NCBI Taxonomy" id="4567"/>
    <lineage>
        <taxon>Eukaryota</taxon>
        <taxon>Viridiplantae</taxon>
        <taxon>Streptophyta</taxon>
        <taxon>Embryophyta</taxon>
        <taxon>Tracheophyta</taxon>
        <taxon>Spermatophyta</taxon>
        <taxon>Magnoliopsida</taxon>
        <taxon>Liliopsida</taxon>
        <taxon>Poales</taxon>
        <taxon>Poaceae</taxon>
        <taxon>BOP clade</taxon>
        <taxon>Pooideae</taxon>
        <taxon>Triticodae</taxon>
        <taxon>Triticeae</taxon>
        <taxon>Triticinae</taxon>
        <taxon>Triticum</taxon>
    </lineage>
</organism>
<protein>
    <submittedName>
        <fullName evidence="8">Uncharacterized protein</fullName>
    </submittedName>
</protein>
<dbReference type="Gene3D" id="1.20.120.290">
    <property type="entry name" value="Oxygen-evolving enhancer protein 3 (PsbQ), four-helix up-down bundle"/>
    <property type="match status" value="1"/>
</dbReference>
<evidence type="ECO:0000256" key="2">
    <source>
        <dbReference type="ARBA" id="ARBA00022528"/>
    </source>
</evidence>
<dbReference type="AlphaFoldDB" id="A0A9R0Y199"/>
<accession>A0A9R0Y199</accession>
<evidence type="ECO:0000256" key="5">
    <source>
        <dbReference type="ARBA" id="ARBA00023078"/>
    </source>
</evidence>
<dbReference type="GO" id="GO:0009654">
    <property type="term" value="C:photosystem II oxygen evolving complex"/>
    <property type="evidence" value="ECO:0007669"/>
    <property type="project" value="InterPro"/>
</dbReference>
<evidence type="ECO:0000256" key="3">
    <source>
        <dbReference type="ARBA" id="ARBA00022640"/>
    </source>
</evidence>
<keyword evidence="5" id="KW-0793">Thylakoid</keyword>